<dbReference type="Gene3D" id="1.10.10.60">
    <property type="entry name" value="Homeodomain-like"/>
    <property type="match status" value="1"/>
</dbReference>
<dbReference type="PROSITE" id="PS50977">
    <property type="entry name" value="HTH_TETR_2"/>
    <property type="match status" value="1"/>
</dbReference>
<dbReference type="InterPro" id="IPR050109">
    <property type="entry name" value="HTH-type_TetR-like_transc_reg"/>
</dbReference>
<dbReference type="InterPro" id="IPR009057">
    <property type="entry name" value="Homeodomain-like_sf"/>
</dbReference>
<sequence length="202" mass="23281">MNTVKKSVSQLKREAIIEAAKKMFKEQGVASTSMDKLAEVAQVSKRTVYNHFATKEALVMYLLGEFWLEAISFNQGVYDPDQDLLIQLREIILTEIGVINSVEHIDMARLIIGHLFYSCEQMSQEIEKMKQHETATLRWIKAAQADGRITVKDVQHANQQMMHLIKGQAFWPQIMACDPLLTEDEKRHLAHETAKMFLSRYQ</sequence>
<protein>
    <submittedName>
        <fullName evidence="6">TetR/AcrR family transcriptional regulator</fullName>
    </submittedName>
</protein>
<dbReference type="InterPro" id="IPR023772">
    <property type="entry name" value="DNA-bd_HTH_TetR-type_CS"/>
</dbReference>
<organism evidence="6 7">
    <name type="scientific">Shewanella gaetbuli</name>
    <dbReference type="NCBI Taxonomy" id="220752"/>
    <lineage>
        <taxon>Bacteria</taxon>
        <taxon>Pseudomonadati</taxon>
        <taxon>Pseudomonadota</taxon>
        <taxon>Gammaproteobacteria</taxon>
        <taxon>Alteromonadales</taxon>
        <taxon>Shewanellaceae</taxon>
        <taxon>Shewanella</taxon>
    </lineage>
</organism>
<dbReference type="SUPFAM" id="SSF46689">
    <property type="entry name" value="Homeodomain-like"/>
    <property type="match status" value="1"/>
</dbReference>
<evidence type="ECO:0000256" key="2">
    <source>
        <dbReference type="ARBA" id="ARBA00023125"/>
    </source>
</evidence>
<evidence type="ECO:0000259" key="5">
    <source>
        <dbReference type="PROSITE" id="PS50977"/>
    </source>
</evidence>
<dbReference type="EMBL" id="JAKIKP010000005">
    <property type="protein sequence ID" value="MCL1142780.1"/>
    <property type="molecule type" value="Genomic_DNA"/>
</dbReference>
<dbReference type="PRINTS" id="PR00455">
    <property type="entry name" value="HTHTETR"/>
</dbReference>
<dbReference type="AlphaFoldDB" id="A0A9X1ZNM3"/>
<dbReference type="GO" id="GO:0000976">
    <property type="term" value="F:transcription cis-regulatory region binding"/>
    <property type="evidence" value="ECO:0007669"/>
    <property type="project" value="TreeGrafter"/>
</dbReference>
<dbReference type="GO" id="GO:0003700">
    <property type="term" value="F:DNA-binding transcription factor activity"/>
    <property type="evidence" value="ECO:0007669"/>
    <property type="project" value="TreeGrafter"/>
</dbReference>
<feature type="DNA-binding region" description="H-T-H motif" evidence="4">
    <location>
        <begin position="33"/>
        <end position="52"/>
    </location>
</feature>
<reference evidence="6" key="1">
    <citation type="submission" date="2022-01" db="EMBL/GenBank/DDBJ databases">
        <title>Whole genome-based taxonomy of the Shewanellaceae.</title>
        <authorList>
            <person name="Martin-Rodriguez A.J."/>
        </authorList>
    </citation>
    <scope>NUCLEOTIDE SEQUENCE</scope>
    <source>
        <strain evidence="6">DSM 16422</strain>
    </source>
</reference>
<dbReference type="InterPro" id="IPR001647">
    <property type="entry name" value="HTH_TetR"/>
</dbReference>
<keyword evidence="7" id="KW-1185">Reference proteome</keyword>
<gene>
    <name evidence="6" type="ORF">L2672_08765</name>
</gene>
<dbReference type="Pfam" id="PF00440">
    <property type="entry name" value="TetR_N"/>
    <property type="match status" value="1"/>
</dbReference>
<keyword evidence="1" id="KW-0805">Transcription regulation</keyword>
<dbReference type="FunFam" id="1.10.10.60:FF:000141">
    <property type="entry name" value="TetR family transcriptional regulator"/>
    <property type="match status" value="1"/>
</dbReference>
<evidence type="ECO:0000256" key="3">
    <source>
        <dbReference type="ARBA" id="ARBA00023163"/>
    </source>
</evidence>
<feature type="domain" description="HTH tetR-type" evidence="5">
    <location>
        <begin position="10"/>
        <end position="70"/>
    </location>
</feature>
<evidence type="ECO:0000313" key="6">
    <source>
        <dbReference type="EMBL" id="MCL1142780.1"/>
    </source>
</evidence>
<evidence type="ECO:0000313" key="7">
    <source>
        <dbReference type="Proteomes" id="UP001139333"/>
    </source>
</evidence>
<dbReference type="PANTHER" id="PTHR30055">
    <property type="entry name" value="HTH-TYPE TRANSCRIPTIONAL REGULATOR RUTR"/>
    <property type="match status" value="1"/>
</dbReference>
<name>A0A9X1ZNM3_9GAMM</name>
<keyword evidence="3" id="KW-0804">Transcription</keyword>
<dbReference type="PROSITE" id="PS01081">
    <property type="entry name" value="HTH_TETR_1"/>
    <property type="match status" value="1"/>
</dbReference>
<proteinExistence type="predicted"/>
<dbReference type="Gene3D" id="1.10.357.10">
    <property type="entry name" value="Tetracycline Repressor, domain 2"/>
    <property type="match status" value="1"/>
</dbReference>
<comment type="caution">
    <text evidence="6">The sequence shown here is derived from an EMBL/GenBank/DDBJ whole genome shotgun (WGS) entry which is preliminary data.</text>
</comment>
<evidence type="ECO:0000256" key="1">
    <source>
        <dbReference type="ARBA" id="ARBA00023015"/>
    </source>
</evidence>
<keyword evidence="2 4" id="KW-0238">DNA-binding</keyword>
<evidence type="ECO:0000256" key="4">
    <source>
        <dbReference type="PROSITE-ProRule" id="PRU00335"/>
    </source>
</evidence>
<dbReference type="Pfam" id="PF14246">
    <property type="entry name" value="TetR_C_7"/>
    <property type="match status" value="1"/>
</dbReference>
<dbReference type="InterPro" id="IPR039536">
    <property type="entry name" value="TetR_C_Proteobacteria"/>
</dbReference>
<accession>A0A9X1ZNM3</accession>
<dbReference type="PANTHER" id="PTHR30055:SF224">
    <property type="entry name" value="TRANSCRIPTIONAL REGULATOR TETR FAMILY"/>
    <property type="match status" value="1"/>
</dbReference>
<dbReference type="Proteomes" id="UP001139333">
    <property type="component" value="Unassembled WGS sequence"/>
</dbReference>
<dbReference type="RefSeq" id="WP_248995463.1">
    <property type="nucleotide sequence ID" value="NZ_JAKIKP010000005.1"/>
</dbReference>